<sequence>MAKKKHSFPIPPVSSTSSRSHGVGVISKKNVIDEYATRRSSHGIIDSRADHEFTGESGRRRGLGFRVRRGRQPFPWKENMFRAGAHEVPSGPNPISNR</sequence>
<feature type="region of interest" description="Disordered" evidence="1">
    <location>
        <begin position="1"/>
        <end position="25"/>
    </location>
</feature>
<reference evidence="2 3" key="1">
    <citation type="submission" date="2018-10" db="EMBL/GenBank/DDBJ databases">
        <title>A high-quality apple genome assembly.</title>
        <authorList>
            <person name="Hu J."/>
        </authorList>
    </citation>
    <scope>NUCLEOTIDE SEQUENCE [LARGE SCALE GENOMIC DNA]</scope>
    <source>
        <strain evidence="3">cv. HFTH1</strain>
        <tissue evidence="2">Young leaf</tissue>
    </source>
</reference>
<evidence type="ECO:0000313" key="2">
    <source>
        <dbReference type="EMBL" id="RXH98665.1"/>
    </source>
</evidence>
<evidence type="ECO:0000313" key="3">
    <source>
        <dbReference type="Proteomes" id="UP000290289"/>
    </source>
</evidence>
<proteinExistence type="predicted"/>
<accession>A0A498JU11</accession>
<keyword evidence="3" id="KW-1185">Reference proteome</keyword>
<feature type="region of interest" description="Disordered" evidence="1">
    <location>
        <begin position="77"/>
        <end position="98"/>
    </location>
</feature>
<gene>
    <name evidence="2" type="ORF">DVH24_010990</name>
</gene>
<evidence type="ECO:0000256" key="1">
    <source>
        <dbReference type="SAM" id="MobiDB-lite"/>
    </source>
</evidence>
<comment type="caution">
    <text evidence="2">The sequence shown here is derived from an EMBL/GenBank/DDBJ whole genome shotgun (WGS) entry which is preliminary data.</text>
</comment>
<organism evidence="2 3">
    <name type="scientific">Malus domestica</name>
    <name type="common">Apple</name>
    <name type="synonym">Pyrus malus</name>
    <dbReference type="NCBI Taxonomy" id="3750"/>
    <lineage>
        <taxon>Eukaryota</taxon>
        <taxon>Viridiplantae</taxon>
        <taxon>Streptophyta</taxon>
        <taxon>Embryophyta</taxon>
        <taxon>Tracheophyta</taxon>
        <taxon>Spermatophyta</taxon>
        <taxon>Magnoliopsida</taxon>
        <taxon>eudicotyledons</taxon>
        <taxon>Gunneridae</taxon>
        <taxon>Pentapetalae</taxon>
        <taxon>rosids</taxon>
        <taxon>fabids</taxon>
        <taxon>Rosales</taxon>
        <taxon>Rosaceae</taxon>
        <taxon>Amygdaloideae</taxon>
        <taxon>Maleae</taxon>
        <taxon>Malus</taxon>
    </lineage>
</organism>
<name>A0A498JU11_MALDO</name>
<protein>
    <submittedName>
        <fullName evidence="2">Uncharacterized protein</fullName>
    </submittedName>
</protein>
<dbReference type="AlphaFoldDB" id="A0A498JU11"/>
<dbReference type="EMBL" id="RDQH01000331">
    <property type="protein sequence ID" value="RXH98665.1"/>
    <property type="molecule type" value="Genomic_DNA"/>
</dbReference>
<dbReference type="Proteomes" id="UP000290289">
    <property type="component" value="Chromosome 5"/>
</dbReference>